<dbReference type="Proteomes" id="UP000192418">
    <property type="component" value="Unassembled WGS sequence"/>
</dbReference>
<dbReference type="STRING" id="1121400.SAMN02746065_11261"/>
<feature type="transmembrane region" description="Helical" evidence="1">
    <location>
        <begin position="255"/>
        <end position="273"/>
    </location>
</feature>
<keyword evidence="3" id="KW-1185">Reference proteome</keyword>
<feature type="transmembrane region" description="Helical" evidence="1">
    <location>
        <begin position="309"/>
        <end position="334"/>
    </location>
</feature>
<dbReference type="PANTHER" id="PTHR21530">
    <property type="entry name" value="PHEROMONE SHUTDOWN PROTEIN"/>
    <property type="match status" value="1"/>
</dbReference>
<feature type="transmembrane region" description="Helical" evidence="1">
    <location>
        <begin position="285"/>
        <end position="303"/>
    </location>
</feature>
<dbReference type="InterPro" id="IPR046345">
    <property type="entry name" value="TraB_PrgY-like"/>
</dbReference>
<dbReference type="InterPro" id="IPR002816">
    <property type="entry name" value="TraB/PrgY/GumN_fam"/>
</dbReference>
<evidence type="ECO:0000313" key="3">
    <source>
        <dbReference type="Proteomes" id="UP000192418"/>
    </source>
</evidence>
<dbReference type="RefSeq" id="WP_084069676.1">
    <property type="nucleotide sequence ID" value="NZ_FWXY01000012.1"/>
</dbReference>
<dbReference type="CDD" id="cd14726">
    <property type="entry name" value="TraB_PrgY-like"/>
    <property type="match status" value="1"/>
</dbReference>
<keyword evidence="1" id="KW-1133">Transmembrane helix</keyword>
<dbReference type="EMBL" id="FWXY01000012">
    <property type="protein sequence ID" value="SMC84642.1"/>
    <property type="molecule type" value="Genomic_DNA"/>
</dbReference>
<dbReference type="PANTHER" id="PTHR21530:SF7">
    <property type="entry name" value="TRAB DOMAIN-CONTAINING PROTEIN"/>
    <property type="match status" value="1"/>
</dbReference>
<organism evidence="2 3">
    <name type="scientific">Desulfocicer vacuolatum DSM 3385</name>
    <dbReference type="NCBI Taxonomy" id="1121400"/>
    <lineage>
        <taxon>Bacteria</taxon>
        <taxon>Pseudomonadati</taxon>
        <taxon>Thermodesulfobacteriota</taxon>
        <taxon>Desulfobacteria</taxon>
        <taxon>Desulfobacterales</taxon>
        <taxon>Desulfobacteraceae</taxon>
        <taxon>Desulfocicer</taxon>
    </lineage>
</organism>
<sequence>MDANAHDKENMIDRLSFNGKKITLIGTAHVSRESARIVKEIIQKEKPDTVCVELCNSRLKSIKDNDSWRNMDIVNVIKEKKAMLLLMNLMLASFQKKIAEKFDIKPGQEMINAVAAAEEQGATLIPADREIQVTLTRVWRNMGFWEKIKLMFQLMLSMGSSDEISEEEIEQMKQEDLLQTLLADVKKSHPIMEKVLIAERDQFLAAKISNAPGNHIVAVVGAGHAPGIKKHLAPETPIDTDTLTEIPPAGKSGKILKWMIPGLIIVLMALGFFMKGAEAGTDMIWLWIAANGIFAGIGAIVALAHPYTIISAIAAAPLTSLNPMIAAGWVSGLVEAVSRKPKVRDLESIPKDILSIKGFWRNNVTRILLVVVFTNLGSTIGTMTAIPLMLKVIN</sequence>
<name>A0A1W2CID4_9BACT</name>
<evidence type="ECO:0000256" key="1">
    <source>
        <dbReference type="SAM" id="Phobius"/>
    </source>
</evidence>
<keyword evidence="1" id="KW-0812">Transmembrane</keyword>
<proteinExistence type="predicted"/>
<keyword evidence="1" id="KW-0472">Membrane</keyword>
<dbReference type="NCBIfam" id="TIGR00261">
    <property type="entry name" value="traB"/>
    <property type="match status" value="1"/>
</dbReference>
<evidence type="ECO:0000313" key="2">
    <source>
        <dbReference type="EMBL" id="SMC84642.1"/>
    </source>
</evidence>
<feature type="transmembrane region" description="Helical" evidence="1">
    <location>
        <begin position="367"/>
        <end position="390"/>
    </location>
</feature>
<dbReference type="OrthoDB" id="9809330at2"/>
<gene>
    <name evidence="2" type="ORF">SAMN02746065_11261</name>
</gene>
<dbReference type="Pfam" id="PF01963">
    <property type="entry name" value="TraB_PrgY_gumN"/>
    <property type="match status" value="1"/>
</dbReference>
<dbReference type="InterPro" id="IPR005230">
    <property type="entry name" value="TraB_bac"/>
</dbReference>
<protein>
    <submittedName>
        <fullName evidence="2">Pheromone shutdown-related protein TraB</fullName>
    </submittedName>
</protein>
<reference evidence="2 3" key="1">
    <citation type="submission" date="2017-04" db="EMBL/GenBank/DDBJ databases">
        <authorList>
            <person name="Afonso C.L."/>
            <person name="Miller P.J."/>
            <person name="Scott M.A."/>
            <person name="Spackman E."/>
            <person name="Goraichik I."/>
            <person name="Dimitrov K.M."/>
            <person name="Suarez D.L."/>
            <person name="Swayne D.E."/>
        </authorList>
    </citation>
    <scope>NUCLEOTIDE SEQUENCE [LARGE SCALE GENOMIC DNA]</scope>
    <source>
        <strain evidence="2 3">DSM 3385</strain>
    </source>
</reference>
<accession>A0A1W2CID4</accession>
<dbReference type="AlphaFoldDB" id="A0A1W2CID4"/>